<evidence type="ECO:0000313" key="2">
    <source>
        <dbReference type="EMBL" id="KAK9746935.1"/>
    </source>
</evidence>
<sequence>MGGIARCWLRENGNNIQAPISQEEPIEQQPQEEIEETPHKIEEVPLIEDESVHEKINDIVVTVKPKDIDADIEFIQAEIGVEPQLKEIQITTKPTDEVVEFAQEIIEARSETAQELEKSKKKHKKSKTKKKITKDNIEVPLQEEEPIFRIYLFYTIVSYHS</sequence>
<reference evidence="2 3" key="1">
    <citation type="journal article" date="2024" name="BMC Genomics">
        <title>De novo assembly and annotation of Popillia japonica's genome with initial clues to its potential as an invasive pest.</title>
        <authorList>
            <person name="Cucini C."/>
            <person name="Boschi S."/>
            <person name="Funari R."/>
            <person name="Cardaioli E."/>
            <person name="Iannotti N."/>
            <person name="Marturano G."/>
            <person name="Paoli F."/>
            <person name="Bruttini M."/>
            <person name="Carapelli A."/>
            <person name="Frati F."/>
            <person name="Nardi F."/>
        </authorList>
    </citation>
    <scope>NUCLEOTIDE SEQUENCE [LARGE SCALE GENOMIC DNA]</scope>
    <source>
        <strain evidence="2">DMR45628</strain>
    </source>
</reference>
<feature type="region of interest" description="Disordered" evidence="1">
    <location>
        <begin position="115"/>
        <end position="134"/>
    </location>
</feature>
<feature type="compositionally biased region" description="Basic residues" evidence="1">
    <location>
        <begin position="119"/>
        <end position="132"/>
    </location>
</feature>
<gene>
    <name evidence="2" type="ORF">QE152_g5767</name>
</gene>
<comment type="caution">
    <text evidence="2">The sequence shown here is derived from an EMBL/GenBank/DDBJ whole genome shotgun (WGS) entry which is preliminary data.</text>
</comment>
<keyword evidence="3" id="KW-1185">Reference proteome</keyword>
<dbReference type="EMBL" id="JASPKY010000036">
    <property type="protein sequence ID" value="KAK9746935.1"/>
    <property type="molecule type" value="Genomic_DNA"/>
</dbReference>
<evidence type="ECO:0000313" key="3">
    <source>
        <dbReference type="Proteomes" id="UP001458880"/>
    </source>
</evidence>
<dbReference type="Proteomes" id="UP001458880">
    <property type="component" value="Unassembled WGS sequence"/>
</dbReference>
<organism evidence="2 3">
    <name type="scientific">Popillia japonica</name>
    <name type="common">Japanese beetle</name>
    <dbReference type="NCBI Taxonomy" id="7064"/>
    <lineage>
        <taxon>Eukaryota</taxon>
        <taxon>Metazoa</taxon>
        <taxon>Ecdysozoa</taxon>
        <taxon>Arthropoda</taxon>
        <taxon>Hexapoda</taxon>
        <taxon>Insecta</taxon>
        <taxon>Pterygota</taxon>
        <taxon>Neoptera</taxon>
        <taxon>Endopterygota</taxon>
        <taxon>Coleoptera</taxon>
        <taxon>Polyphaga</taxon>
        <taxon>Scarabaeiformia</taxon>
        <taxon>Scarabaeidae</taxon>
        <taxon>Rutelinae</taxon>
        <taxon>Popillia</taxon>
    </lineage>
</organism>
<dbReference type="AlphaFoldDB" id="A0AAW1MHC2"/>
<feature type="region of interest" description="Disordered" evidence="1">
    <location>
        <begin position="14"/>
        <end position="38"/>
    </location>
</feature>
<protein>
    <submittedName>
        <fullName evidence="2">Uncharacterized protein</fullName>
    </submittedName>
</protein>
<evidence type="ECO:0000256" key="1">
    <source>
        <dbReference type="SAM" id="MobiDB-lite"/>
    </source>
</evidence>
<accession>A0AAW1MHC2</accession>
<feature type="compositionally biased region" description="Acidic residues" evidence="1">
    <location>
        <begin position="24"/>
        <end position="35"/>
    </location>
</feature>
<name>A0AAW1MHC2_POPJA</name>
<proteinExistence type="predicted"/>